<dbReference type="InterPro" id="IPR011990">
    <property type="entry name" value="TPR-like_helical_dom_sf"/>
</dbReference>
<gene>
    <name evidence="5" type="primary">lpqN</name>
    <name evidence="5" type="ORF">BN2156_03654</name>
</gene>
<feature type="transmembrane region" description="Helical" evidence="3">
    <location>
        <begin position="483"/>
        <end position="504"/>
    </location>
</feature>
<evidence type="ECO:0000313" key="6">
    <source>
        <dbReference type="Proteomes" id="UP000199147"/>
    </source>
</evidence>
<dbReference type="STRING" id="146018.BN2156_03654"/>
<dbReference type="InterPro" id="IPR000157">
    <property type="entry name" value="TIR_dom"/>
</dbReference>
<protein>
    <submittedName>
        <fullName evidence="5">Lipoprotein LpqN</fullName>
    </submittedName>
</protein>
<evidence type="ECO:0000256" key="2">
    <source>
        <dbReference type="SAM" id="MobiDB-lite"/>
    </source>
</evidence>
<keyword evidence="3" id="KW-0812">Transmembrane</keyword>
<dbReference type="Pfam" id="PF13676">
    <property type="entry name" value="TIR_2"/>
    <property type="match status" value="1"/>
</dbReference>
<dbReference type="Gene3D" id="1.25.40.10">
    <property type="entry name" value="Tetratricopeptide repeat domain"/>
    <property type="match status" value="1"/>
</dbReference>
<dbReference type="Proteomes" id="UP000199147">
    <property type="component" value="Unassembled WGS sequence"/>
</dbReference>
<dbReference type="EMBL" id="CWKH01000002">
    <property type="protein sequence ID" value="CRZ16781.1"/>
    <property type="molecule type" value="Genomic_DNA"/>
</dbReference>
<dbReference type="Gene3D" id="3.40.1000.10">
    <property type="entry name" value="Mog1/PsbP, alpha/beta/alpha sandwich"/>
    <property type="match status" value="1"/>
</dbReference>
<dbReference type="Gene3D" id="3.40.50.10140">
    <property type="entry name" value="Toll/interleukin-1 receptor homology (TIR) domain"/>
    <property type="match status" value="1"/>
</dbReference>
<evidence type="ECO:0000256" key="1">
    <source>
        <dbReference type="ARBA" id="ARBA00022729"/>
    </source>
</evidence>
<dbReference type="InterPro" id="IPR019674">
    <property type="entry name" value="Lipoprotein_LpqN/LpqT-like"/>
</dbReference>
<evidence type="ECO:0000259" key="4">
    <source>
        <dbReference type="PROSITE" id="PS50104"/>
    </source>
</evidence>
<feature type="domain" description="TIR" evidence="4">
    <location>
        <begin position="1"/>
        <end position="123"/>
    </location>
</feature>
<organism evidence="5 6">
    <name type="scientific">Mycolicibacterium neworleansense</name>
    <dbReference type="NCBI Taxonomy" id="146018"/>
    <lineage>
        <taxon>Bacteria</taxon>
        <taxon>Bacillati</taxon>
        <taxon>Actinomycetota</taxon>
        <taxon>Actinomycetes</taxon>
        <taxon>Mycobacteriales</taxon>
        <taxon>Mycobacteriaceae</taxon>
        <taxon>Mycolicibacterium</taxon>
    </lineage>
</organism>
<dbReference type="Pfam" id="PF10738">
    <property type="entry name" value="Lpp-LpqN"/>
    <property type="match status" value="1"/>
</dbReference>
<proteinExistence type="predicted"/>
<dbReference type="OrthoDB" id="3826775at2"/>
<keyword evidence="3" id="KW-1133">Transmembrane helix</keyword>
<keyword evidence="5" id="KW-0449">Lipoprotein</keyword>
<feature type="compositionally biased region" description="Low complexity" evidence="2">
    <location>
        <begin position="508"/>
        <end position="525"/>
    </location>
</feature>
<accession>A0A0H5RSN8</accession>
<evidence type="ECO:0000256" key="3">
    <source>
        <dbReference type="SAM" id="Phobius"/>
    </source>
</evidence>
<feature type="region of interest" description="Disordered" evidence="2">
    <location>
        <begin position="508"/>
        <end position="533"/>
    </location>
</feature>
<dbReference type="AlphaFoldDB" id="A0A0H5RSN8"/>
<dbReference type="InterPro" id="IPR035897">
    <property type="entry name" value="Toll_tir_struct_dom_sf"/>
</dbReference>
<dbReference type="GO" id="GO:0007165">
    <property type="term" value="P:signal transduction"/>
    <property type="evidence" value="ECO:0007669"/>
    <property type="project" value="InterPro"/>
</dbReference>
<dbReference type="SUPFAM" id="SSF52200">
    <property type="entry name" value="Toll/Interleukin receptor TIR domain"/>
    <property type="match status" value="1"/>
</dbReference>
<keyword evidence="6" id="KW-1185">Reference proteome</keyword>
<dbReference type="RefSeq" id="WP_090516398.1">
    <property type="nucleotide sequence ID" value="NZ_CWKH01000002.1"/>
</dbReference>
<reference evidence="6" key="1">
    <citation type="submission" date="2015-07" db="EMBL/GenBank/DDBJ databases">
        <authorList>
            <person name="Urmite Genomes"/>
        </authorList>
    </citation>
    <scope>NUCLEOTIDE SEQUENCE [LARGE SCALE GENOMIC DNA]</scope>
    <source>
        <strain evidence="6">type strain: ATCC 49404</strain>
    </source>
</reference>
<evidence type="ECO:0000313" key="5">
    <source>
        <dbReference type="EMBL" id="CRZ16781.1"/>
    </source>
</evidence>
<dbReference type="PANTHER" id="PTHR47508:SF1">
    <property type="entry name" value="NON-SPECIFIC SERINE_THREONINE PROTEIN KINASE"/>
    <property type="match status" value="1"/>
</dbReference>
<name>A0A0H5RSN8_9MYCO</name>
<keyword evidence="3" id="KW-0472">Membrane</keyword>
<dbReference type="SMART" id="SM00255">
    <property type="entry name" value="TIR"/>
    <property type="match status" value="1"/>
</dbReference>
<keyword evidence="1" id="KW-0732">Signal</keyword>
<dbReference type="PROSITE" id="PS50104">
    <property type="entry name" value="TIR"/>
    <property type="match status" value="1"/>
</dbReference>
<feature type="region of interest" description="Disordered" evidence="2">
    <location>
        <begin position="454"/>
        <end position="474"/>
    </location>
</feature>
<dbReference type="PANTHER" id="PTHR47508">
    <property type="entry name" value="SAM DOMAIN-CONTAINING PROTEIN-RELATED"/>
    <property type="match status" value="1"/>
</dbReference>
<sequence length="701" mass="76124">MRQLFISYARENRADVEALLRDLHALGYETWVDSSLRGGQSWWHEILERIADSDVFVAIVSGHTLNSVACKRELAWALALNKPVLPLAVEQLPDALPRTLSMRQIIDYSQSGREAAFALAGALGTLPPAPPVPDQLPEPPGAPLSYLSDLFEQVGQAEPLTQQQQHQILIQLEPALRSADAEERRGGRYVLKMFSRRGDLYADVDRNLAQTVLDDHDIEPSADDAATVEVPDNGLPNPAEAPADIRRNLLTDPRWVDSMSAFFAERWAEAAERLETLQASYPGETRIETRLTEARRRRDIDGWSGKAAVSADAGDWDTVVNALENLSALDPTHPDVETRLEQARTAQRRRALVDEIAALHRAERWTAVTAAARELAQIDPHNQDPEGMVSHAQAKILEAQRAERYAQALDHLDQEDWQQAANMLAEIEREQPGYRDAANLLTTAQRRRARAALPDPVAAEEHRAVPPPPTTTLPRRRRLAGRWLVVTISIAAVGITAALILAVMQSSKSSDTSTSTTDRAAPPTSAQISGPNETLADYIKNNDIQRTAVVPGTPGAPKIDLPVPEGWTRISAGADAPYFEIVPITPADPADPPRITATVDKLTGAVDVDKLLLVAPGEVKNLSGYQGDDAVRATMSGHPSSRLGGSYTKNGAIRMVAQNTVVIQNAGGIYVLQIAAEGPQADAGPLQAAAKEIVQKATIAP</sequence>